<comment type="caution">
    <text evidence="8">The sequence shown here is derived from an EMBL/GenBank/DDBJ whole genome shotgun (WGS) entry which is preliminary data.</text>
</comment>
<dbReference type="InterPro" id="IPR051313">
    <property type="entry name" value="Bact_iron-sidero_bind"/>
</dbReference>
<proteinExistence type="inferred from homology"/>
<dbReference type="GO" id="GO:0030288">
    <property type="term" value="C:outer membrane-bounded periplasmic space"/>
    <property type="evidence" value="ECO:0007669"/>
    <property type="project" value="TreeGrafter"/>
</dbReference>
<evidence type="ECO:0000256" key="3">
    <source>
        <dbReference type="ARBA" id="ARBA00022448"/>
    </source>
</evidence>
<keyword evidence="3" id="KW-0813">Transport</keyword>
<dbReference type="Proteomes" id="UP000193558">
    <property type="component" value="Unassembled WGS sequence"/>
</dbReference>
<evidence type="ECO:0000256" key="4">
    <source>
        <dbReference type="ARBA" id="ARBA00022496"/>
    </source>
</evidence>
<keyword evidence="4" id="KW-0406">Ion transport</keyword>
<name>A0A1X1D156_9GAMM</name>
<dbReference type="Pfam" id="PF01497">
    <property type="entry name" value="Peripla_BP_2"/>
    <property type="match status" value="1"/>
</dbReference>
<keyword evidence="4" id="KW-0410">Iron transport</keyword>
<comment type="subcellular location">
    <subcellularLocation>
        <location evidence="1">Cell envelope</location>
    </subcellularLocation>
</comment>
<dbReference type="PANTHER" id="PTHR30532">
    <property type="entry name" value="IRON III DICITRATE-BINDING PERIPLASMIC PROTEIN"/>
    <property type="match status" value="1"/>
</dbReference>
<keyword evidence="6" id="KW-0472">Membrane</keyword>
<evidence type="ECO:0000256" key="6">
    <source>
        <dbReference type="SAM" id="Phobius"/>
    </source>
</evidence>
<dbReference type="SUPFAM" id="SSF53807">
    <property type="entry name" value="Helical backbone' metal receptor"/>
    <property type="match status" value="1"/>
</dbReference>
<evidence type="ECO:0000313" key="8">
    <source>
        <dbReference type="EMBL" id="ORM70320.1"/>
    </source>
</evidence>
<evidence type="ECO:0000259" key="7">
    <source>
        <dbReference type="PROSITE" id="PS50983"/>
    </source>
</evidence>
<keyword evidence="4" id="KW-0408">Iron</keyword>
<evidence type="ECO:0000313" key="9">
    <source>
        <dbReference type="Proteomes" id="UP000193558"/>
    </source>
</evidence>
<dbReference type="PRINTS" id="PR01715">
    <property type="entry name" value="FERRIBNDNGPP"/>
</dbReference>
<evidence type="ECO:0000256" key="5">
    <source>
        <dbReference type="ARBA" id="ARBA00022729"/>
    </source>
</evidence>
<sequence length="283" mass="31651">MLVMLPFAARATTSHPDRHRIVAINWAAAETLLCLGVIPLAISDSRYFRRRIPHPVLPENVQDIGPFWEPNMEVLDALRPSLIISDSLSPTVMAKMNRIAPVEIFSVYATSGDLWQALSDWTTQTGTRLDVASNAMRWLQQAQVEMGLFRLRLTHHSTLRVLVMLLDQDGKYATIYGKGSLADSVIHQLGLHNAWQKSVNAAHIARVRIEELADLSCDWLFYTELPTAMTRLMRTRQPNGLWRHLPIIAAGRVTRLEHFFPFGGQATALGLAAELTAALEATP</sequence>
<evidence type="ECO:0000256" key="1">
    <source>
        <dbReference type="ARBA" id="ARBA00004196"/>
    </source>
</evidence>
<gene>
    <name evidence="8" type="ORF">HA51_08245</name>
</gene>
<dbReference type="EMBL" id="MLFR01000005">
    <property type="protein sequence ID" value="ORM70320.1"/>
    <property type="molecule type" value="Genomic_DNA"/>
</dbReference>
<dbReference type="AlphaFoldDB" id="A0A1X1D156"/>
<dbReference type="PANTHER" id="PTHR30532:SF1">
    <property type="entry name" value="IRON(3+)-HYDROXAMATE-BINDING PROTEIN FHUD"/>
    <property type="match status" value="1"/>
</dbReference>
<keyword evidence="6" id="KW-1133">Transmembrane helix</keyword>
<keyword evidence="6" id="KW-0812">Transmembrane</keyword>
<dbReference type="Gene3D" id="3.40.50.1980">
    <property type="entry name" value="Nitrogenase molybdenum iron protein domain"/>
    <property type="match status" value="2"/>
</dbReference>
<dbReference type="InterPro" id="IPR002491">
    <property type="entry name" value="ABC_transptr_periplasmic_BD"/>
</dbReference>
<evidence type="ECO:0000256" key="2">
    <source>
        <dbReference type="ARBA" id="ARBA00008814"/>
    </source>
</evidence>
<comment type="similarity">
    <text evidence="2">Belongs to the bacterial solute-binding protein 8 family.</text>
</comment>
<feature type="transmembrane region" description="Helical" evidence="6">
    <location>
        <begin position="20"/>
        <end position="42"/>
    </location>
</feature>
<accession>A0A1X1D156</accession>
<dbReference type="GO" id="GO:1901678">
    <property type="term" value="P:iron coordination entity transport"/>
    <property type="evidence" value="ECO:0007669"/>
    <property type="project" value="UniProtKB-ARBA"/>
</dbReference>
<protein>
    <recommendedName>
        <fullName evidence="7">Fe/B12 periplasmic-binding domain-containing protein</fullName>
    </recommendedName>
</protein>
<keyword evidence="5" id="KW-0732">Signal</keyword>
<dbReference type="PROSITE" id="PS50983">
    <property type="entry name" value="FE_B12_PBP"/>
    <property type="match status" value="1"/>
</dbReference>
<reference evidence="8 9" key="1">
    <citation type="journal article" date="2017" name="Antonie Van Leeuwenhoek">
        <title>Phylogenomic resolution of the bacterial genus Pantoea and its relationship with Erwinia and Tatumella.</title>
        <authorList>
            <person name="Palmer M."/>
            <person name="Steenkamp E.T."/>
            <person name="Coetzee M.P."/>
            <person name="Chan W.Y."/>
            <person name="van Zyl E."/>
            <person name="De Maayer P."/>
            <person name="Coutinho T.A."/>
            <person name="Blom J."/>
            <person name="Smits T.H."/>
            <person name="Duffy B."/>
            <person name="Venter S.N."/>
        </authorList>
    </citation>
    <scope>NUCLEOTIDE SEQUENCE [LARGE SCALE GENOMIC DNA]</scope>
    <source>
        <strain evidence="8 9">LMG 26275</strain>
    </source>
</reference>
<feature type="domain" description="Fe/B12 periplasmic-binding" evidence="7">
    <location>
        <begin position="20"/>
        <end position="283"/>
    </location>
</feature>
<organism evidence="8 9">
    <name type="scientific">Pantoea rwandensis</name>
    <dbReference type="NCBI Taxonomy" id="1076550"/>
    <lineage>
        <taxon>Bacteria</taxon>
        <taxon>Pseudomonadati</taxon>
        <taxon>Pseudomonadota</taxon>
        <taxon>Gammaproteobacteria</taxon>
        <taxon>Enterobacterales</taxon>
        <taxon>Erwiniaceae</taxon>
        <taxon>Pantoea</taxon>
    </lineage>
</organism>